<dbReference type="PANTHER" id="PTHR42779:SF1">
    <property type="entry name" value="PROTEIN YNJB"/>
    <property type="match status" value="1"/>
</dbReference>
<feature type="chain" id="PRO_5039333491" evidence="1">
    <location>
        <begin position="20"/>
        <end position="412"/>
    </location>
</feature>
<name>A0A1T5MSJ3_9FIRM</name>
<dbReference type="InterPro" id="IPR027020">
    <property type="entry name" value="YnjB"/>
</dbReference>
<keyword evidence="1" id="KW-0732">Signal</keyword>
<accession>A0A1T5MSJ3</accession>
<reference evidence="3" key="1">
    <citation type="submission" date="2017-02" db="EMBL/GenBank/DDBJ databases">
        <authorList>
            <person name="Varghese N."/>
            <person name="Submissions S."/>
        </authorList>
    </citation>
    <scope>NUCLEOTIDE SEQUENCE [LARGE SCALE GENOMIC DNA]</scope>
    <source>
        <strain evidence="3">M1</strain>
    </source>
</reference>
<dbReference type="InterPro" id="IPR006059">
    <property type="entry name" value="SBP"/>
</dbReference>
<dbReference type="PIRSF" id="PIRSF029172">
    <property type="entry name" value="UCP029172_ABC_sbc_YnjB"/>
    <property type="match status" value="1"/>
</dbReference>
<dbReference type="AlphaFoldDB" id="A0A1T5MSJ3"/>
<dbReference type="RefSeq" id="WP_079495816.1">
    <property type="nucleotide sequence ID" value="NZ_FUZT01000023.1"/>
</dbReference>
<evidence type="ECO:0000313" key="2">
    <source>
        <dbReference type="EMBL" id="SKC90879.1"/>
    </source>
</evidence>
<dbReference type="Proteomes" id="UP000190285">
    <property type="component" value="Unassembled WGS sequence"/>
</dbReference>
<dbReference type="SUPFAM" id="SSF53850">
    <property type="entry name" value="Periplasmic binding protein-like II"/>
    <property type="match status" value="1"/>
</dbReference>
<dbReference type="Gene3D" id="3.40.190.10">
    <property type="entry name" value="Periplasmic binding protein-like II"/>
    <property type="match status" value="2"/>
</dbReference>
<dbReference type="Pfam" id="PF13416">
    <property type="entry name" value="SBP_bac_8"/>
    <property type="match status" value="1"/>
</dbReference>
<dbReference type="NCBIfam" id="NF008633">
    <property type="entry name" value="PRK11622.1"/>
    <property type="match status" value="1"/>
</dbReference>
<proteinExistence type="predicted"/>
<evidence type="ECO:0000313" key="3">
    <source>
        <dbReference type="Proteomes" id="UP000190285"/>
    </source>
</evidence>
<evidence type="ECO:0000256" key="1">
    <source>
        <dbReference type="SAM" id="SignalP"/>
    </source>
</evidence>
<keyword evidence="3" id="KW-1185">Reference proteome</keyword>
<dbReference type="PANTHER" id="PTHR42779">
    <property type="entry name" value="PROTEIN YNJB"/>
    <property type="match status" value="1"/>
</dbReference>
<dbReference type="OrthoDB" id="3239593at2"/>
<feature type="signal peptide" evidence="1">
    <location>
        <begin position="1"/>
        <end position="19"/>
    </location>
</feature>
<dbReference type="EMBL" id="FUZT01000023">
    <property type="protein sequence ID" value="SKC90879.1"/>
    <property type="molecule type" value="Genomic_DNA"/>
</dbReference>
<gene>
    <name evidence="2" type="ORF">SAMN02194393_05230</name>
</gene>
<sequence>MKKILTILFALILSLNLVACTNNSNEIEENVLEKDWNEILERAKGTTVNFYGWGGSQKTNEWLDNFVGKRLKEEYDINFNRVPMNIDDIINKLLGEKQVGAKNGTIDVVWINGENFYTAKSNDLLLGPFTDKLPNFNKYIDKDSSEVKYDFGFKVEGYEVPYGKAQFVMIYDKDRLKGAPKNHKELLEMVKKNPGKFTYPAPPDFTGSAFVRNIIYDVLGYEQFLTLEADKERIQEEIEPAIEFLKELKPYLWKEGKTYPATNAQLDNMFSDNEVLMTMSYNPNYVSGKITTGEFPKSSNSAIFEKGTIGNTHFLSIPYNAPNKAGALAVINFILSVEAQSSKYDPNNWGDLPVLDNSRLNDEEKKVFENIKIGEGALPQSILLNHRVPEMPADIVLIIEEIWQENIAVEGE</sequence>
<organism evidence="2 3">
    <name type="scientific">Maledivibacter halophilus</name>
    <dbReference type="NCBI Taxonomy" id="36842"/>
    <lineage>
        <taxon>Bacteria</taxon>
        <taxon>Bacillati</taxon>
        <taxon>Bacillota</taxon>
        <taxon>Clostridia</taxon>
        <taxon>Peptostreptococcales</taxon>
        <taxon>Caminicellaceae</taxon>
        <taxon>Maledivibacter</taxon>
    </lineage>
</organism>
<dbReference type="STRING" id="36842.SAMN02194393_05230"/>
<protein>
    <submittedName>
        <fullName evidence="2">Putative spermidine/putrescine transport system substrate-binding protein</fullName>
    </submittedName>
</protein>